<evidence type="ECO:0000313" key="3">
    <source>
        <dbReference type="Proteomes" id="UP000699975"/>
    </source>
</evidence>
<dbReference type="RefSeq" id="WP_218316557.1">
    <property type="nucleotide sequence ID" value="NZ_JAGSPB010000002.1"/>
</dbReference>
<reference evidence="2 3" key="1">
    <citation type="submission" date="2021-04" db="EMBL/GenBank/DDBJ databases">
        <authorList>
            <person name="Pira H."/>
            <person name="Risdian C."/>
            <person name="Wink J."/>
        </authorList>
    </citation>
    <scope>NUCLEOTIDE SEQUENCE [LARGE SCALE GENOMIC DNA]</scope>
    <source>
        <strain evidence="2 3">WH131</strain>
    </source>
</reference>
<evidence type="ECO:0000313" key="2">
    <source>
        <dbReference type="EMBL" id="MBV7265962.1"/>
    </source>
</evidence>
<dbReference type="InterPro" id="IPR039422">
    <property type="entry name" value="MarR/SlyA-like"/>
</dbReference>
<evidence type="ECO:0000259" key="1">
    <source>
        <dbReference type="PROSITE" id="PS50995"/>
    </source>
</evidence>
<gene>
    <name evidence="2" type="ORF">KCG45_07200</name>
</gene>
<dbReference type="InterPro" id="IPR000835">
    <property type="entry name" value="HTH_MarR-typ"/>
</dbReference>
<name>A0ABS6SLW6_9SPHN</name>
<dbReference type="PANTHER" id="PTHR33164:SF43">
    <property type="entry name" value="HTH-TYPE TRANSCRIPTIONAL REPRESSOR YETL"/>
    <property type="match status" value="1"/>
</dbReference>
<dbReference type="PANTHER" id="PTHR33164">
    <property type="entry name" value="TRANSCRIPTIONAL REGULATOR, MARR FAMILY"/>
    <property type="match status" value="1"/>
</dbReference>
<accession>A0ABS6SLW6</accession>
<proteinExistence type="predicted"/>
<comment type="caution">
    <text evidence="2">The sequence shown here is derived from an EMBL/GenBank/DDBJ whole genome shotgun (WGS) entry which is preliminary data.</text>
</comment>
<keyword evidence="3" id="KW-1185">Reference proteome</keyword>
<dbReference type="Pfam" id="PF12802">
    <property type="entry name" value="MarR_2"/>
    <property type="match status" value="1"/>
</dbReference>
<dbReference type="SMART" id="SM00347">
    <property type="entry name" value="HTH_MARR"/>
    <property type="match status" value="1"/>
</dbReference>
<feature type="domain" description="HTH marR-type" evidence="1">
    <location>
        <begin position="1"/>
        <end position="135"/>
    </location>
</feature>
<protein>
    <submittedName>
        <fullName evidence="2">MarR family transcriptional regulator</fullName>
    </submittedName>
</protein>
<sequence length="172" mass="18915">MIERTANLLGVVGVMVADAIEQTARDVVRHAGETPAALVVIGYGFGPSNDRLRRILGLSHPGTVRLVDRLVRDNLVERRPDLKDRRSISLHLTPQGEQAREAFLKGRLAAIAQVIEPLSTAECEQLTGLLRKMLSSLDPSDEQRCYLCRLCDDRVCTNCPIPADFRADVASA</sequence>
<dbReference type="Proteomes" id="UP000699975">
    <property type="component" value="Unassembled WGS sequence"/>
</dbReference>
<organism evidence="2 3">
    <name type="scientific">Erythrobacter ani</name>
    <dbReference type="NCBI Taxonomy" id="2827235"/>
    <lineage>
        <taxon>Bacteria</taxon>
        <taxon>Pseudomonadati</taxon>
        <taxon>Pseudomonadota</taxon>
        <taxon>Alphaproteobacteria</taxon>
        <taxon>Sphingomonadales</taxon>
        <taxon>Erythrobacteraceae</taxon>
        <taxon>Erythrobacter/Porphyrobacter group</taxon>
        <taxon>Erythrobacter</taxon>
    </lineage>
</organism>
<dbReference type="PROSITE" id="PS50995">
    <property type="entry name" value="HTH_MARR_2"/>
    <property type="match status" value="1"/>
</dbReference>
<dbReference type="EMBL" id="JAGSPB010000002">
    <property type="protein sequence ID" value="MBV7265962.1"/>
    <property type="molecule type" value="Genomic_DNA"/>
</dbReference>